<feature type="chain" id="PRO_5022876506" evidence="1">
    <location>
        <begin position="21"/>
        <end position="260"/>
    </location>
</feature>
<protein>
    <submittedName>
        <fullName evidence="3">Carboxymethylenebutenolidase</fullName>
        <ecNumber evidence="3">3.1.1.45</ecNumber>
    </submittedName>
</protein>
<reference evidence="3 4" key="1">
    <citation type="submission" date="2019-08" db="EMBL/GenBank/DDBJ databases">
        <title>Deep-cultivation of Planctomycetes and their phenomic and genomic characterization uncovers novel biology.</title>
        <authorList>
            <person name="Wiegand S."/>
            <person name="Jogler M."/>
            <person name="Boedeker C."/>
            <person name="Pinto D."/>
            <person name="Vollmers J."/>
            <person name="Rivas-Marin E."/>
            <person name="Kohn T."/>
            <person name="Peeters S.H."/>
            <person name="Heuer A."/>
            <person name="Rast P."/>
            <person name="Oberbeckmann S."/>
            <person name="Bunk B."/>
            <person name="Jeske O."/>
            <person name="Meyerdierks A."/>
            <person name="Storesund J.E."/>
            <person name="Kallscheuer N."/>
            <person name="Luecker S."/>
            <person name="Lage O.M."/>
            <person name="Pohl T."/>
            <person name="Merkel B.J."/>
            <person name="Hornburger P."/>
            <person name="Mueller R.-W."/>
            <person name="Bruemmer F."/>
            <person name="Labrenz M."/>
            <person name="Spormann A.M."/>
            <person name="Op den Camp H."/>
            <person name="Overmann J."/>
            <person name="Amann R."/>
            <person name="Jetten M.S.M."/>
            <person name="Mascher T."/>
            <person name="Medema M.H."/>
            <person name="Devos D.P."/>
            <person name="Kaster A.-K."/>
            <person name="Ovreas L."/>
            <person name="Rohde M."/>
            <person name="Galperin M.Y."/>
            <person name="Jogler C."/>
        </authorList>
    </citation>
    <scope>NUCLEOTIDE SEQUENCE [LARGE SCALE GENOMIC DNA]</scope>
    <source>
        <strain evidence="3 4">Pr1d</strain>
    </source>
</reference>
<feature type="domain" description="Dienelactone hydrolase" evidence="2">
    <location>
        <begin position="38"/>
        <end position="256"/>
    </location>
</feature>
<dbReference type="EMBL" id="CP042913">
    <property type="protein sequence ID" value="QEG33550.1"/>
    <property type="molecule type" value="Genomic_DNA"/>
</dbReference>
<dbReference type="KEGG" id="bgok:Pr1d_08140"/>
<gene>
    <name evidence="3" type="primary">clcD_1</name>
    <name evidence="3" type="ORF">Pr1d_08140</name>
</gene>
<evidence type="ECO:0000313" key="4">
    <source>
        <dbReference type="Proteomes" id="UP000323917"/>
    </source>
</evidence>
<accession>A0A5B9Q757</accession>
<keyword evidence="4" id="KW-1185">Reference proteome</keyword>
<keyword evidence="1" id="KW-0732">Signal</keyword>
<dbReference type="PANTHER" id="PTHR22946">
    <property type="entry name" value="DIENELACTONE HYDROLASE DOMAIN-CONTAINING PROTEIN-RELATED"/>
    <property type="match status" value="1"/>
</dbReference>
<evidence type="ECO:0000313" key="3">
    <source>
        <dbReference type="EMBL" id="QEG33550.1"/>
    </source>
</evidence>
<dbReference type="PANTHER" id="PTHR22946:SF0">
    <property type="entry name" value="DIENELACTONE HYDROLASE DOMAIN-CONTAINING PROTEIN"/>
    <property type="match status" value="1"/>
</dbReference>
<name>A0A5B9Q757_9BACT</name>
<dbReference type="SUPFAM" id="SSF53474">
    <property type="entry name" value="alpha/beta-Hydrolases"/>
    <property type="match status" value="1"/>
</dbReference>
<evidence type="ECO:0000259" key="2">
    <source>
        <dbReference type="Pfam" id="PF01738"/>
    </source>
</evidence>
<dbReference type="EC" id="3.1.1.45" evidence="3"/>
<dbReference type="Pfam" id="PF01738">
    <property type="entry name" value="DLH"/>
    <property type="match status" value="1"/>
</dbReference>
<dbReference type="GO" id="GO:0008806">
    <property type="term" value="F:carboxymethylenebutenolidase activity"/>
    <property type="evidence" value="ECO:0007669"/>
    <property type="project" value="UniProtKB-EC"/>
</dbReference>
<proteinExistence type="predicted"/>
<keyword evidence="3" id="KW-0378">Hydrolase</keyword>
<dbReference type="Proteomes" id="UP000323917">
    <property type="component" value="Chromosome"/>
</dbReference>
<dbReference type="RefSeq" id="WP_148072300.1">
    <property type="nucleotide sequence ID" value="NZ_CP042913.1"/>
</dbReference>
<dbReference type="AlphaFoldDB" id="A0A5B9Q757"/>
<dbReference type="InterPro" id="IPR050261">
    <property type="entry name" value="FrsA_esterase"/>
</dbReference>
<organism evidence="3 4">
    <name type="scientific">Bythopirellula goksoeyrii</name>
    <dbReference type="NCBI Taxonomy" id="1400387"/>
    <lineage>
        <taxon>Bacteria</taxon>
        <taxon>Pseudomonadati</taxon>
        <taxon>Planctomycetota</taxon>
        <taxon>Planctomycetia</taxon>
        <taxon>Pirellulales</taxon>
        <taxon>Lacipirellulaceae</taxon>
        <taxon>Bythopirellula</taxon>
    </lineage>
</organism>
<sequence precursor="true">MSIRFAFTLLLLFLANLVHADIQTKTITYQDGDVECHGYLAWDDAVEGKRPGVLVVHEWWGLNDYSRSRTEQLAELGYLAFAADIYGEGRTTEHPADAGKMAGEVRANVDQWRKRAQAALDVLKSQPQCDTSKLAAIGYCFGGATALQLAYSGADLDAVVTFHGALPAATLEEAKQIQAELLINHGADDTFVDADAVAKFKKVLDDAGVVYEFIAYPGAVHSFTVPSADTVGMPGIKYNKEADEKSWQAMRELFERKLGK</sequence>
<dbReference type="InterPro" id="IPR029058">
    <property type="entry name" value="AB_hydrolase_fold"/>
</dbReference>
<dbReference type="OrthoDB" id="9771666at2"/>
<dbReference type="Gene3D" id="3.40.50.1820">
    <property type="entry name" value="alpha/beta hydrolase"/>
    <property type="match status" value="1"/>
</dbReference>
<dbReference type="InterPro" id="IPR002925">
    <property type="entry name" value="Dienelactn_hydro"/>
</dbReference>
<feature type="signal peptide" evidence="1">
    <location>
        <begin position="1"/>
        <end position="20"/>
    </location>
</feature>
<evidence type="ECO:0000256" key="1">
    <source>
        <dbReference type="SAM" id="SignalP"/>
    </source>
</evidence>